<organism evidence="1 2">
    <name type="scientific">Moritella yayanosii</name>
    <dbReference type="NCBI Taxonomy" id="69539"/>
    <lineage>
        <taxon>Bacteria</taxon>
        <taxon>Pseudomonadati</taxon>
        <taxon>Pseudomonadota</taxon>
        <taxon>Gammaproteobacteria</taxon>
        <taxon>Alteromonadales</taxon>
        <taxon>Moritellaceae</taxon>
        <taxon>Moritella</taxon>
    </lineage>
</organism>
<dbReference type="EMBL" id="LS483250">
    <property type="protein sequence ID" value="SQD79468.1"/>
    <property type="molecule type" value="Genomic_DNA"/>
</dbReference>
<reference evidence="2" key="1">
    <citation type="submission" date="2018-05" db="EMBL/GenBank/DDBJ databases">
        <authorList>
            <person name="Cea G.-C."/>
            <person name="William W."/>
        </authorList>
    </citation>
    <scope>NUCLEOTIDE SEQUENCE [LARGE SCALE GENOMIC DNA]</scope>
    <source>
        <strain evidence="2">DB21MT 5</strain>
    </source>
</reference>
<name>A0A330LUH4_9GAMM</name>
<gene>
    <name evidence="1" type="ORF">MORIYA_3010</name>
</gene>
<proteinExistence type="predicted"/>
<accession>A0A330LUH4</accession>
<dbReference type="Proteomes" id="UP000250163">
    <property type="component" value="Chromosome MORIYA"/>
</dbReference>
<evidence type="ECO:0000313" key="2">
    <source>
        <dbReference type="Proteomes" id="UP000250163"/>
    </source>
</evidence>
<protein>
    <submittedName>
        <fullName evidence="1">Uncharacterized protein</fullName>
    </submittedName>
</protein>
<sequence>MMQFIMGSQITKQGEISIVMAKGDTKAVNRTGHSNGSRPNCSTMFIEYYDSNF</sequence>
<keyword evidence="2" id="KW-1185">Reference proteome</keyword>
<dbReference type="KEGG" id="mya:MORIYA_3010"/>
<evidence type="ECO:0000313" key="1">
    <source>
        <dbReference type="EMBL" id="SQD79468.1"/>
    </source>
</evidence>
<dbReference type="AlphaFoldDB" id="A0A330LUH4"/>